<evidence type="ECO:0000256" key="8">
    <source>
        <dbReference type="ARBA" id="ARBA00049244"/>
    </source>
</evidence>
<sequence length="1067" mass="126007">FRREYNRRAKQYKKNDKFKEEMRKLMIPAGQGIGFATDINQDEDKRYAFTETLRQIYKMKHVGRPIVKAIALDGTHKYFTLSDKHNIESTLGHITGELDLSEDQSDTNPYISNMFIPVRYEVQFIDMNKTNDGVHFRTKMQDMDTHEIYDDEVEIDEDYRNTPEGSFFPYINRSPIDLSAYQIFHEVRKENYRDNCFVYACIQSGVFTDDEIDDLRFFVQTRTIPNNKIIDVAQKFKCNFSIIRVVEQPDKYKYETRINTRKKKWSVDFKREVKLILFKDHYMLNRKIPCTLFYLQHYEELDKTFAHIPFEKRCKIYKLRNEKSIKEYNYEGIKPITFFQKMFELHLFEEIKACELDIINTTEYDHVKDYTSLEYNAEQCTRLIDNNKKKQNTWSRIYYSDFETNSTVSPHIPYLNCTIFRDGANIHKISIQGEDCGQKLLNYLWSGSLTYFHNLKYDACFFINTPGWDTQITERSGTVLQIIMTLFEEGTRKVKKRLTFRNSYSIIPQALSKFATMFNLNVHKEVMAYKLYTQENIQRRIVDATEFQQQYIDENQDKLSKEQLDANCKQIIENAKIANCYNDGKIDIIKYAIFYCFKDCIVLMKGMEKFNRDLGEVFKETKTDMYGVHDFISISAIGYCFAKKYGCFDGCYELSGKCQDFIQRCVSGGRTMTAGNEKQYIEGRIQDFDAVSLYPSAMYVMDGIPKGRPKVIPQGTTHEQLMQYDTFFIEVNIKKLECKSKEPYKFGQVFTRNETGSKIFGNFLVDHYYIDKVGLMDLFEFYDVEYELIRGYYFDEGFNKKINEFIEKLFNLRASYKKQKNPLEQTIKLLLNSIYGKSILKATKTETKTVPKSQLYKYLWRNYNFVKEVVEDVNIDKCYVKKLKPINDHFNLPQFGASVLSWSKHLMNRVMATAEQAGIPIYYQDTDSCHVMEKDVPRIADLFQFKYHQPLIGKNMCQFHNDFDEFEGSQGEIHSRKLIALGKKSYLDILVDEQGNEGYHIRLKGIPKQVILNKCKRMGISVEELFERMYKGESMTFDLLDGSNAFRKSKTFQQTNLPKFARTLRFT</sequence>
<evidence type="ECO:0000256" key="3">
    <source>
        <dbReference type="ARBA" id="ARBA00022679"/>
    </source>
</evidence>
<evidence type="ECO:0000259" key="9">
    <source>
        <dbReference type="Pfam" id="PF03175"/>
    </source>
</evidence>
<protein>
    <recommendedName>
        <fullName evidence="2">DNA-directed DNA polymerase</fullName>
        <ecNumber evidence="2">2.7.7.7</ecNumber>
    </recommendedName>
</protein>
<accession>A0ABR2H4N2</accession>
<dbReference type="EC" id="2.7.7.7" evidence="2"/>
<dbReference type="InterPro" id="IPR004868">
    <property type="entry name" value="DNA-dir_DNA_pol_B_mt/vir"/>
</dbReference>
<dbReference type="PANTHER" id="PTHR48144:SF2">
    <property type="entry name" value="DNA-DIRECTED DNA POLYMERASE"/>
    <property type="match status" value="1"/>
</dbReference>
<evidence type="ECO:0000313" key="11">
    <source>
        <dbReference type="Proteomes" id="UP001470230"/>
    </source>
</evidence>
<keyword evidence="4" id="KW-0548">Nucleotidyltransferase</keyword>
<dbReference type="InterPro" id="IPR012337">
    <property type="entry name" value="RNaseH-like_sf"/>
</dbReference>
<feature type="non-terminal residue" evidence="10">
    <location>
        <position position="1"/>
    </location>
</feature>
<evidence type="ECO:0000256" key="6">
    <source>
        <dbReference type="ARBA" id="ARBA00022932"/>
    </source>
</evidence>
<feature type="domain" description="DNA-directed DNA polymerase family B mitochondria/virus" evidence="9">
    <location>
        <begin position="450"/>
        <end position="914"/>
    </location>
</feature>
<dbReference type="Gene3D" id="3.90.1600.10">
    <property type="entry name" value="Palm domain of DNA polymerase"/>
    <property type="match status" value="1"/>
</dbReference>
<keyword evidence="7" id="KW-0238">DNA-binding</keyword>
<evidence type="ECO:0000256" key="2">
    <source>
        <dbReference type="ARBA" id="ARBA00012417"/>
    </source>
</evidence>
<organism evidence="10 11">
    <name type="scientific">Tritrichomonas musculus</name>
    <dbReference type="NCBI Taxonomy" id="1915356"/>
    <lineage>
        <taxon>Eukaryota</taxon>
        <taxon>Metamonada</taxon>
        <taxon>Parabasalia</taxon>
        <taxon>Tritrichomonadida</taxon>
        <taxon>Tritrichomonadidae</taxon>
        <taxon>Tritrichomonas</taxon>
    </lineage>
</organism>
<dbReference type="PANTHER" id="PTHR48144">
    <property type="entry name" value="DNA-DIRECTED DNA POLYMERASE"/>
    <property type="match status" value="1"/>
</dbReference>
<dbReference type="InterPro" id="IPR023211">
    <property type="entry name" value="DNA_pol_palm_dom_sf"/>
</dbReference>
<evidence type="ECO:0000256" key="7">
    <source>
        <dbReference type="ARBA" id="ARBA00023125"/>
    </source>
</evidence>
<dbReference type="EMBL" id="JAPFFF010000042">
    <property type="protein sequence ID" value="KAK8841106.1"/>
    <property type="molecule type" value="Genomic_DNA"/>
</dbReference>
<dbReference type="SUPFAM" id="SSF53098">
    <property type="entry name" value="Ribonuclease H-like"/>
    <property type="match status" value="1"/>
</dbReference>
<dbReference type="Pfam" id="PF03175">
    <property type="entry name" value="DNA_pol_B_2"/>
    <property type="match status" value="1"/>
</dbReference>
<dbReference type="InterPro" id="IPR036397">
    <property type="entry name" value="RNaseH_sf"/>
</dbReference>
<reference evidence="10 11" key="1">
    <citation type="submission" date="2024-04" db="EMBL/GenBank/DDBJ databases">
        <title>Tritrichomonas musculus Genome.</title>
        <authorList>
            <person name="Alves-Ferreira E."/>
            <person name="Grigg M."/>
            <person name="Lorenzi H."/>
            <person name="Galac M."/>
        </authorList>
    </citation>
    <scope>NUCLEOTIDE SEQUENCE [LARGE SCALE GENOMIC DNA]</scope>
    <source>
        <strain evidence="10 11">EAF2021</strain>
    </source>
</reference>
<evidence type="ECO:0000256" key="1">
    <source>
        <dbReference type="ARBA" id="ARBA00005755"/>
    </source>
</evidence>
<evidence type="ECO:0000313" key="10">
    <source>
        <dbReference type="EMBL" id="KAK8841106.1"/>
    </source>
</evidence>
<proteinExistence type="inferred from homology"/>
<keyword evidence="3" id="KW-0808">Transferase</keyword>
<comment type="caution">
    <text evidence="10">The sequence shown here is derived from an EMBL/GenBank/DDBJ whole genome shotgun (WGS) entry which is preliminary data.</text>
</comment>
<comment type="catalytic activity">
    <reaction evidence="8">
        <text>DNA(n) + a 2'-deoxyribonucleoside 5'-triphosphate = DNA(n+1) + diphosphate</text>
        <dbReference type="Rhea" id="RHEA:22508"/>
        <dbReference type="Rhea" id="RHEA-COMP:17339"/>
        <dbReference type="Rhea" id="RHEA-COMP:17340"/>
        <dbReference type="ChEBI" id="CHEBI:33019"/>
        <dbReference type="ChEBI" id="CHEBI:61560"/>
        <dbReference type="ChEBI" id="CHEBI:173112"/>
        <dbReference type="EC" id="2.7.7.7"/>
    </reaction>
</comment>
<dbReference type="Gene3D" id="3.30.420.10">
    <property type="entry name" value="Ribonuclease H-like superfamily/Ribonuclease H"/>
    <property type="match status" value="1"/>
</dbReference>
<dbReference type="InterPro" id="IPR006172">
    <property type="entry name" value="DNA-dir_DNA_pol_B"/>
</dbReference>
<evidence type="ECO:0000256" key="5">
    <source>
        <dbReference type="ARBA" id="ARBA00022705"/>
    </source>
</evidence>
<keyword evidence="5" id="KW-0235">DNA replication</keyword>
<keyword evidence="11" id="KW-1185">Reference proteome</keyword>
<comment type="similarity">
    <text evidence="1">Belongs to the DNA polymerase type-B family.</text>
</comment>
<dbReference type="SUPFAM" id="SSF56672">
    <property type="entry name" value="DNA/RNA polymerases"/>
    <property type="match status" value="1"/>
</dbReference>
<name>A0ABR2H4N2_9EUKA</name>
<keyword evidence="6" id="KW-0239">DNA-directed DNA polymerase</keyword>
<evidence type="ECO:0000256" key="4">
    <source>
        <dbReference type="ARBA" id="ARBA00022695"/>
    </source>
</evidence>
<dbReference type="InterPro" id="IPR043502">
    <property type="entry name" value="DNA/RNA_pol_sf"/>
</dbReference>
<dbReference type="Proteomes" id="UP001470230">
    <property type="component" value="Unassembled WGS sequence"/>
</dbReference>
<gene>
    <name evidence="10" type="ORF">M9Y10_027306</name>
</gene>
<dbReference type="PRINTS" id="PR00106">
    <property type="entry name" value="DNAPOLB"/>
</dbReference>